<protein>
    <submittedName>
        <fullName evidence="1">Uncharacterized protein</fullName>
    </submittedName>
</protein>
<proteinExistence type="predicted"/>
<evidence type="ECO:0000313" key="1">
    <source>
        <dbReference type="EMBL" id="CAB4032680.1"/>
    </source>
</evidence>
<dbReference type="EMBL" id="CACRXK020018600">
    <property type="protein sequence ID" value="CAB4032680.1"/>
    <property type="molecule type" value="Genomic_DNA"/>
</dbReference>
<accession>A0A7D9LH77</accession>
<name>A0A7D9LH77_PARCT</name>
<dbReference type="Proteomes" id="UP001152795">
    <property type="component" value="Unassembled WGS sequence"/>
</dbReference>
<dbReference type="AlphaFoldDB" id="A0A7D9LH77"/>
<keyword evidence="2" id="KW-1185">Reference proteome</keyword>
<organism evidence="1 2">
    <name type="scientific">Paramuricea clavata</name>
    <name type="common">Red gorgonian</name>
    <name type="synonym">Violescent sea-whip</name>
    <dbReference type="NCBI Taxonomy" id="317549"/>
    <lineage>
        <taxon>Eukaryota</taxon>
        <taxon>Metazoa</taxon>
        <taxon>Cnidaria</taxon>
        <taxon>Anthozoa</taxon>
        <taxon>Octocorallia</taxon>
        <taxon>Malacalcyonacea</taxon>
        <taxon>Plexauridae</taxon>
        <taxon>Paramuricea</taxon>
    </lineage>
</organism>
<gene>
    <name evidence="1" type="ORF">PACLA_8A035098</name>
</gene>
<evidence type="ECO:0000313" key="2">
    <source>
        <dbReference type="Proteomes" id="UP001152795"/>
    </source>
</evidence>
<comment type="caution">
    <text evidence="1">The sequence shown here is derived from an EMBL/GenBank/DDBJ whole genome shotgun (WGS) entry which is preliminary data.</text>
</comment>
<reference evidence="1" key="1">
    <citation type="submission" date="2020-04" db="EMBL/GenBank/DDBJ databases">
        <authorList>
            <person name="Alioto T."/>
            <person name="Alioto T."/>
            <person name="Gomez Garrido J."/>
        </authorList>
    </citation>
    <scope>NUCLEOTIDE SEQUENCE</scope>
    <source>
        <strain evidence="1">A484AB</strain>
    </source>
</reference>
<sequence>MVERSTRRTWEQPVSFSLHPDDFRTDQDIKHDAGRFKYTEPKESTRRFSNQAEKDDMVDLLPVKTVAHEGHGYTKHEHHSHRNYDGEDSLVCAYCNQLYKKGD</sequence>